<keyword evidence="3" id="KW-0482">Metalloprotease</keyword>
<dbReference type="Pfam" id="PF02517">
    <property type="entry name" value="Rce1-like"/>
    <property type="match status" value="1"/>
</dbReference>
<feature type="transmembrane region" description="Helical" evidence="1">
    <location>
        <begin position="57"/>
        <end position="77"/>
    </location>
</feature>
<sequence>MKALIYSEKKVENKIRRNILAIIGIFVPVVLYILMILYGKKIILDNFLVKSLTVKVIISKIIIWTLFFITILYSIYIEKRKFTEWKDLKYKPLFYLKTIFFTIIAFAVIGIGTSNLLHYLGFSSQTSEDLSELLKQYPIFIYISSITAGIVEEFIFRGYMMTRIYSISGNKLGAVLMSSVIFSAAHYSYGTMFMLIQPFIFGSIFAMLYFKYRNIKVLIMIHILWDVIIQYLY</sequence>
<protein>
    <submittedName>
        <fullName evidence="3">CPBP family intramembrane metalloprotease</fullName>
    </submittedName>
</protein>
<dbReference type="EMBL" id="CP094529">
    <property type="protein sequence ID" value="UOE37566.1"/>
    <property type="molecule type" value="Genomic_DNA"/>
</dbReference>
<feature type="transmembrane region" description="Helical" evidence="1">
    <location>
        <begin position="20"/>
        <end position="37"/>
    </location>
</feature>
<evidence type="ECO:0000256" key="1">
    <source>
        <dbReference type="SAM" id="Phobius"/>
    </source>
</evidence>
<feature type="domain" description="CAAX prenyl protease 2/Lysostaphin resistance protein A-like" evidence="2">
    <location>
        <begin position="138"/>
        <end position="228"/>
    </location>
</feature>
<evidence type="ECO:0000259" key="2">
    <source>
        <dbReference type="Pfam" id="PF02517"/>
    </source>
</evidence>
<feature type="transmembrane region" description="Helical" evidence="1">
    <location>
        <begin position="98"/>
        <end position="119"/>
    </location>
</feature>
<dbReference type="PANTHER" id="PTHR43592:SF15">
    <property type="entry name" value="CAAX AMINO TERMINAL PROTEASE FAMILY PROTEIN"/>
    <property type="match status" value="1"/>
</dbReference>
<keyword evidence="1" id="KW-1133">Transmembrane helix</keyword>
<evidence type="ECO:0000313" key="3">
    <source>
        <dbReference type="EMBL" id="UOE37566.1"/>
    </source>
</evidence>
<accession>A0ABY4BEJ0</accession>
<keyword evidence="1" id="KW-0812">Transmembrane</keyword>
<feature type="transmembrane region" description="Helical" evidence="1">
    <location>
        <begin position="139"/>
        <end position="160"/>
    </location>
</feature>
<dbReference type="GO" id="GO:0008237">
    <property type="term" value="F:metallopeptidase activity"/>
    <property type="evidence" value="ECO:0007669"/>
    <property type="project" value="UniProtKB-KW"/>
</dbReference>
<dbReference type="Proteomes" id="UP000831068">
    <property type="component" value="Chromosome"/>
</dbReference>
<dbReference type="InterPro" id="IPR003675">
    <property type="entry name" value="Rce1/LyrA-like_dom"/>
</dbReference>
<name>A0ABY4BEJ0_9FLAO</name>
<reference evidence="3 4" key="1">
    <citation type="submission" date="2022-03" db="EMBL/GenBank/DDBJ databases">
        <title>Chryseobacterium sp. isolated from the Andong Sikhe.</title>
        <authorList>
            <person name="Won M."/>
            <person name="Kim S.-J."/>
            <person name="Kwon S.-W."/>
        </authorList>
    </citation>
    <scope>NUCLEOTIDE SEQUENCE [LARGE SCALE GENOMIC DNA]</scope>
    <source>
        <strain evidence="3 4">ADR-1</strain>
    </source>
</reference>
<keyword evidence="1" id="KW-0472">Membrane</keyword>
<keyword evidence="4" id="KW-1185">Reference proteome</keyword>
<keyword evidence="3" id="KW-0645">Protease</keyword>
<dbReference type="PANTHER" id="PTHR43592">
    <property type="entry name" value="CAAX AMINO TERMINAL PROTEASE"/>
    <property type="match status" value="1"/>
</dbReference>
<feature type="transmembrane region" description="Helical" evidence="1">
    <location>
        <begin position="172"/>
        <end position="189"/>
    </location>
</feature>
<evidence type="ECO:0000313" key="4">
    <source>
        <dbReference type="Proteomes" id="UP000831068"/>
    </source>
</evidence>
<proteinExistence type="predicted"/>
<organism evidence="3 4">
    <name type="scientific">Chryseobacterium oryzae</name>
    <dbReference type="NCBI Taxonomy" id="2929799"/>
    <lineage>
        <taxon>Bacteria</taxon>
        <taxon>Pseudomonadati</taxon>
        <taxon>Bacteroidota</taxon>
        <taxon>Flavobacteriia</taxon>
        <taxon>Flavobacteriales</taxon>
        <taxon>Weeksellaceae</taxon>
        <taxon>Chryseobacterium group</taxon>
        <taxon>Chryseobacterium</taxon>
    </lineage>
</organism>
<keyword evidence="3" id="KW-0378">Hydrolase</keyword>
<gene>
    <name evidence="3" type="ORF">MTP08_10890</name>
</gene>
<dbReference type="RefSeq" id="WP_243575977.1">
    <property type="nucleotide sequence ID" value="NZ_CP094529.1"/>
</dbReference>
<feature type="transmembrane region" description="Helical" evidence="1">
    <location>
        <begin position="195"/>
        <end position="212"/>
    </location>
</feature>